<dbReference type="Pfam" id="PF02502">
    <property type="entry name" value="LacAB_rpiB"/>
    <property type="match status" value="1"/>
</dbReference>
<reference evidence="2" key="1">
    <citation type="journal article" date="2022" name="bioRxiv">
        <title>Genomics of Preaxostyla Flagellates Illuminates Evolutionary Transitions and the Path Towards Mitochondrial Loss.</title>
        <authorList>
            <person name="Novak L.V.F."/>
            <person name="Treitli S.C."/>
            <person name="Pyrih J."/>
            <person name="Halakuc P."/>
            <person name="Pipaliya S.V."/>
            <person name="Vacek V."/>
            <person name="Brzon O."/>
            <person name="Soukal P."/>
            <person name="Eme L."/>
            <person name="Dacks J.B."/>
            <person name="Karnkowska A."/>
            <person name="Elias M."/>
            <person name="Hampl V."/>
        </authorList>
    </citation>
    <scope>NUCLEOTIDE SEQUENCE</scope>
    <source>
        <strain evidence="2">RCP-MX</strain>
    </source>
</reference>
<protein>
    <submittedName>
        <fullName evidence="2">Ribose 5-phosphate isomerase B</fullName>
    </submittedName>
</protein>
<dbReference type="PANTHER" id="PTHR30345">
    <property type="entry name" value="RIBOSE-5-PHOSPHATE ISOMERASE B"/>
    <property type="match status" value="1"/>
</dbReference>
<dbReference type="NCBIfam" id="TIGR00689">
    <property type="entry name" value="rpiB_lacA_lacB"/>
    <property type="match status" value="1"/>
</dbReference>
<sequence length="155" mass="16531">MARRVVIGSDHGGFEMKNQLVQFMRQDGIDVVDVGCPSTAPVDYPVIAQQTCAELLDHSKNFDLGVVVCGTGIGISIAANKVPGIRCALCHDITTARLCREHNNANVLALGGRTTGPDTAKEILSTFLKTAFSGAERHQRRVDMLGTAVPVSSCH</sequence>
<dbReference type="InterPro" id="IPR036569">
    <property type="entry name" value="RpiB_LacA_LacB_sf"/>
</dbReference>
<keyword evidence="1 2" id="KW-0413">Isomerase</keyword>
<dbReference type="PANTHER" id="PTHR30345:SF0">
    <property type="entry name" value="DNA DAMAGE-REPAIR_TOLERATION PROTEIN DRT102"/>
    <property type="match status" value="1"/>
</dbReference>
<dbReference type="Gene3D" id="3.40.1400.10">
    <property type="entry name" value="Sugar-phosphate isomerase, RpiB/LacA/LacB"/>
    <property type="match status" value="1"/>
</dbReference>
<comment type="caution">
    <text evidence="2">The sequence shown here is derived from an EMBL/GenBank/DDBJ whole genome shotgun (WGS) entry which is preliminary data.</text>
</comment>
<dbReference type="NCBIfam" id="NF004051">
    <property type="entry name" value="PRK05571.1"/>
    <property type="match status" value="1"/>
</dbReference>
<gene>
    <name evidence="2" type="ORF">PAPYR_7787</name>
</gene>
<name>A0ABQ8UER4_9EUKA</name>
<dbReference type="GO" id="GO:0016853">
    <property type="term" value="F:isomerase activity"/>
    <property type="evidence" value="ECO:0007669"/>
    <property type="project" value="UniProtKB-KW"/>
</dbReference>
<dbReference type="InterPro" id="IPR003500">
    <property type="entry name" value="RpiB_LacA_LacB"/>
</dbReference>
<keyword evidence="3" id="KW-1185">Reference proteome</keyword>
<dbReference type="NCBIfam" id="TIGR01120">
    <property type="entry name" value="rpiB"/>
    <property type="match status" value="1"/>
</dbReference>
<evidence type="ECO:0000313" key="2">
    <source>
        <dbReference type="EMBL" id="KAJ4456862.1"/>
    </source>
</evidence>
<dbReference type="SUPFAM" id="SSF89623">
    <property type="entry name" value="Ribose/Galactose isomerase RpiB/AlsB"/>
    <property type="match status" value="1"/>
</dbReference>
<dbReference type="PIRSF" id="PIRSF005384">
    <property type="entry name" value="RpiB_LacA_B"/>
    <property type="match status" value="1"/>
</dbReference>
<dbReference type="EMBL" id="JAPMOS010000059">
    <property type="protein sequence ID" value="KAJ4456862.1"/>
    <property type="molecule type" value="Genomic_DNA"/>
</dbReference>
<evidence type="ECO:0000313" key="3">
    <source>
        <dbReference type="Proteomes" id="UP001141327"/>
    </source>
</evidence>
<dbReference type="Proteomes" id="UP001141327">
    <property type="component" value="Unassembled WGS sequence"/>
</dbReference>
<accession>A0ABQ8UER4</accession>
<dbReference type="InterPro" id="IPR004785">
    <property type="entry name" value="RpiB"/>
</dbReference>
<organism evidence="2 3">
    <name type="scientific">Paratrimastix pyriformis</name>
    <dbReference type="NCBI Taxonomy" id="342808"/>
    <lineage>
        <taxon>Eukaryota</taxon>
        <taxon>Metamonada</taxon>
        <taxon>Preaxostyla</taxon>
        <taxon>Paratrimastigidae</taxon>
        <taxon>Paratrimastix</taxon>
    </lineage>
</organism>
<proteinExistence type="predicted"/>
<evidence type="ECO:0000256" key="1">
    <source>
        <dbReference type="ARBA" id="ARBA00023235"/>
    </source>
</evidence>